<evidence type="ECO:0000256" key="5">
    <source>
        <dbReference type="PROSITE-ProRule" id="PRU00176"/>
    </source>
</evidence>
<feature type="region of interest" description="Disordered" evidence="6">
    <location>
        <begin position="121"/>
        <end position="172"/>
    </location>
</feature>
<dbReference type="AlphaFoldDB" id="A0A317XLM4"/>
<feature type="domain" description="RRM" evidence="7">
    <location>
        <begin position="44"/>
        <end position="124"/>
    </location>
</feature>
<feature type="region of interest" description="Disordered" evidence="6">
    <location>
        <begin position="343"/>
        <end position="440"/>
    </location>
</feature>
<dbReference type="InterPro" id="IPR012677">
    <property type="entry name" value="Nucleotide-bd_a/b_plait_sf"/>
</dbReference>
<feature type="region of interest" description="Disordered" evidence="6">
    <location>
        <begin position="1"/>
        <end position="38"/>
    </location>
</feature>
<organism evidence="8 9">
    <name type="scientific">Testicularia cyperi</name>
    <dbReference type="NCBI Taxonomy" id="1882483"/>
    <lineage>
        <taxon>Eukaryota</taxon>
        <taxon>Fungi</taxon>
        <taxon>Dikarya</taxon>
        <taxon>Basidiomycota</taxon>
        <taxon>Ustilaginomycotina</taxon>
        <taxon>Ustilaginomycetes</taxon>
        <taxon>Ustilaginales</taxon>
        <taxon>Anthracoideaceae</taxon>
        <taxon>Testicularia</taxon>
    </lineage>
</organism>
<evidence type="ECO:0000313" key="8">
    <source>
        <dbReference type="EMBL" id="PWY98767.1"/>
    </source>
</evidence>
<evidence type="ECO:0000259" key="7">
    <source>
        <dbReference type="PROSITE" id="PS50102"/>
    </source>
</evidence>
<comment type="subcellular location">
    <subcellularLocation>
        <location evidence="1">Nucleus</location>
    </subcellularLocation>
</comment>
<dbReference type="STRING" id="1882483.A0A317XLM4"/>
<sequence>MQSKRYFEADEANTSSASSSKAPATTTNPDVETSSAPARLKPSSTLFVSRLPYSATTTDLQTLFSEIGPLKRAFVVTDQATKKSKGVGYVTFAIAEDAKTALQQLQGKSLDGGKRKIEISLADHRESIKSRRSGDRPEADASSPSKRPKLEGTPKDATAHTSRPKAASQDKDVDAVRTVILSGLAACAPLPDSKQIYKRTRKIGDVENVIYPHEASSKPNDVAHVIFRTPNHAMTAVEKLHAHVFKGVQISAILKKRADNAAKIASHMRPETLAKREQMRRDIERNSGKGSMPVLLSDIDKSSRLIVRNLPFDVNEADLRALFLPIGPIYEITIPKANAKSQAAAPAPAQDITVKSDESNNEASGSDDEDDNNEDATEDDEDSDSHAENDSESAESFNDPSQDLAEAVADDTDDQTSDSNLSDADAAAEAVDEDATDVATKKEISAKVGVKEEEDDVKFPAVAQDKSIAALAKATASSAEKGRGFAFVWMVSRNDAARAIEAINGKTIQHGAAEHAAYKAAKGSKGRRMVKAALDKVRAVAQPGRVVAVDWSLSKKDWEAKADQSDAEMDEEDARTGDDKKAQDNTDGENEDEDEPAVKPQLPAPEEGTTLFIRNLPYQATEEELRSLFRQFGPLRYAKIAMDRTTNRSKGTGFVCFWQVSSAEAVLQQARIIEKESGVGGSSAASSSVAGAKNPFAMPSVLTADPAAPLTASLNLHGRVLNVVPAVAREEASKLETSGRKQREAGDKRNTWLLREGVPFPQSEFAARLAPSEVEKRLQSFQVRKAQMGANPSLFVSKTRLSVRSLPLFVSDRMLKRLAIHSIKAFALEVKGGQREDLDDDEKADRTISTSVENRKRKPGERPTAVVQAKVVRQHDRVEALTGMGKSKGFGFLEMKSFQDALKVLRWANGNKEVAKLFGEWWQDDLHYQIDRVATQIQSKAKALETGKGDDANGMRAELEELDLRKKRLRSKLQELQDGNNAGDKTERGGMLMIEFAIENVVTTKKRADKLKAMKDSAQRRKEREEADAEVEKVSVEQQRLEAQAARKIEADKNKSKGYAHGHVIGKKRKERKARRG</sequence>
<dbReference type="GO" id="GO:0005634">
    <property type="term" value="C:nucleus"/>
    <property type="evidence" value="ECO:0007669"/>
    <property type="project" value="UniProtKB-SubCell"/>
</dbReference>
<dbReference type="CDD" id="cd00590">
    <property type="entry name" value="RRM_SF"/>
    <property type="match status" value="1"/>
</dbReference>
<name>A0A317XLM4_9BASI</name>
<dbReference type="GO" id="GO:0003729">
    <property type="term" value="F:mRNA binding"/>
    <property type="evidence" value="ECO:0007669"/>
    <property type="project" value="TreeGrafter"/>
</dbReference>
<proteinExistence type="predicted"/>
<accession>A0A317XLM4</accession>
<feature type="compositionally biased region" description="Basic and acidic residues" evidence="6">
    <location>
        <begin position="121"/>
        <end position="139"/>
    </location>
</feature>
<feature type="compositionally biased region" description="Acidic residues" evidence="6">
    <location>
        <begin position="365"/>
        <end position="383"/>
    </location>
</feature>
<evidence type="ECO:0000256" key="3">
    <source>
        <dbReference type="ARBA" id="ARBA00022884"/>
    </source>
</evidence>
<keyword evidence="3 5" id="KW-0694">RNA-binding</keyword>
<dbReference type="CDD" id="cd12413">
    <property type="entry name" value="RRM1_RBM28_like"/>
    <property type="match status" value="1"/>
</dbReference>
<feature type="compositionally biased region" description="Basic residues" evidence="6">
    <location>
        <begin position="1056"/>
        <end position="1077"/>
    </location>
</feature>
<feature type="region of interest" description="Disordered" evidence="6">
    <location>
        <begin position="1010"/>
        <end position="1035"/>
    </location>
</feature>
<dbReference type="InterPro" id="IPR035979">
    <property type="entry name" value="RBD_domain_sf"/>
</dbReference>
<dbReference type="InterPro" id="IPR000504">
    <property type="entry name" value="RRM_dom"/>
</dbReference>
<dbReference type="PANTHER" id="PTHR48039:SF5">
    <property type="entry name" value="RNA-BINDING PROTEIN 28"/>
    <property type="match status" value="1"/>
</dbReference>
<keyword evidence="4" id="KW-0539">Nucleus</keyword>
<dbReference type="InterPro" id="IPR051945">
    <property type="entry name" value="RRM_MRD1_RNA_proc_ribogen"/>
</dbReference>
<dbReference type="SMART" id="SM00360">
    <property type="entry name" value="RRM"/>
    <property type="match status" value="5"/>
</dbReference>
<dbReference type="SUPFAM" id="SSF54928">
    <property type="entry name" value="RNA-binding domain, RBD"/>
    <property type="match status" value="3"/>
</dbReference>
<feature type="domain" description="RRM" evidence="7">
    <location>
        <begin position="609"/>
        <end position="677"/>
    </location>
</feature>
<feature type="compositionally biased region" description="Basic and acidic residues" evidence="6">
    <location>
        <begin position="148"/>
        <end position="158"/>
    </location>
</feature>
<dbReference type="CDD" id="cd12676">
    <property type="entry name" value="RRM3_Nop4p"/>
    <property type="match status" value="1"/>
</dbReference>
<dbReference type="Proteomes" id="UP000246740">
    <property type="component" value="Unassembled WGS sequence"/>
</dbReference>
<evidence type="ECO:0000256" key="6">
    <source>
        <dbReference type="SAM" id="MobiDB-lite"/>
    </source>
</evidence>
<evidence type="ECO:0000313" key="9">
    <source>
        <dbReference type="Proteomes" id="UP000246740"/>
    </source>
</evidence>
<dbReference type="InParanoid" id="A0A317XLM4"/>
<dbReference type="EMBL" id="KZ819197">
    <property type="protein sequence ID" value="PWY98767.1"/>
    <property type="molecule type" value="Genomic_DNA"/>
</dbReference>
<feature type="region of interest" description="Disordered" evidence="6">
    <location>
        <begin position="1048"/>
        <end position="1077"/>
    </location>
</feature>
<feature type="compositionally biased region" description="Low complexity" evidence="6">
    <location>
        <begin position="12"/>
        <end position="29"/>
    </location>
</feature>
<evidence type="ECO:0000256" key="1">
    <source>
        <dbReference type="ARBA" id="ARBA00004123"/>
    </source>
</evidence>
<keyword evidence="9" id="KW-1185">Reference proteome</keyword>
<feature type="region of interest" description="Disordered" evidence="6">
    <location>
        <begin position="559"/>
        <end position="604"/>
    </location>
</feature>
<dbReference type="Pfam" id="PF00076">
    <property type="entry name" value="RRM_1"/>
    <property type="match status" value="3"/>
</dbReference>
<reference evidence="8 9" key="1">
    <citation type="journal article" date="2018" name="Mol. Biol. Evol.">
        <title>Broad Genomic Sampling Reveals a Smut Pathogenic Ancestry of the Fungal Clade Ustilaginomycotina.</title>
        <authorList>
            <person name="Kijpornyongpan T."/>
            <person name="Mondo S.J."/>
            <person name="Barry K."/>
            <person name="Sandor L."/>
            <person name="Lee J."/>
            <person name="Lipzen A."/>
            <person name="Pangilinan J."/>
            <person name="LaButti K."/>
            <person name="Hainaut M."/>
            <person name="Henrissat B."/>
            <person name="Grigoriev I.V."/>
            <person name="Spatafora J.W."/>
            <person name="Aime M.C."/>
        </authorList>
    </citation>
    <scope>NUCLEOTIDE SEQUENCE [LARGE SCALE GENOMIC DNA]</scope>
    <source>
        <strain evidence="8 9">MCA 3645</strain>
    </source>
</reference>
<evidence type="ECO:0000256" key="2">
    <source>
        <dbReference type="ARBA" id="ARBA00022737"/>
    </source>
</evidence>
<feature type="compositionally biased region" description="Acidic residues" evidence="6">
    <location>
        <begin position="586"/>
        <end position="595"/>
    </location>
</feature>
<protein>
    <submittedName>
        <fullName evidence="8">RNA-binding domain-containing protein</fullName>
    </submittedName>
</protein>
<dbReference type="PROSITE" id="PS50102">
    <property type="entry name" value="RRM"/>
    <property type="match status" value="2"/>
</dbReference>
<dbReference type="OrthoDB" id="267048at2759"/>
<keyword evidence="2" id="KW-0677">Repeat</keyword>
<evidence type="ECO:0000256" key="4">
    <source>
        <dbReference type="ARBA" id="ARBA00023242"/>
    </source>
</evidence>
<gene>
    <name evidence="8" type="ORF">BCV70DRAFT_201565</name>
</gene>
<dbReference type="InterPro" id="IPR034808">
    <property type="entry name" value="Nop4p_RRM3"/>
</dbReference>
<dbReference type="PANTHER" id="PTHR48039">
    <property type="entry name" value="RNA-BINDING MOTIF PROTEIN 14B"/>
    <property type="match status" value="1"/>
</dbReference>
<feature type="compositionally biased region" description="Basic and acidic residues" evidence="6">
    <location>
        <begin position="574"/>
        <end position="584"/>
    </location>
</feature>
<feature type="region of interest" description="Disordered" evidence="6">
    <location>
        <begin position="836"/>
        <end position="863"/>
    </location>
</feature>
<dbReference type="Gene3D" id="3.30.70.330">
    <property type="match status" value="6"/>
</dbReference>
<dbReference type="FunCoup" id="A0A317XLM4">
    <property type="interactions" value="604"/>
</dbReference>
<dbReference type="FunFam" id="3.30.70.330:FF:000406">
    <property type="entry name" value="Related to Nucleolar protein NOP4"/>
    <property type="match status" value="1"/>
</dbReference>